<dbReference type="GO" id="GO:0005737">
    <property type="term" value="C:cytoplasm"/>
    <property type="evidence" value="ECO:0007669"/>
    <property type="project" value="TreeGrafter"/>
</dbReference>
<keyword evidence="3 7" id="KW-0418">Kinase</keyword>
<dbReference type="Pfam" id="PF00370">
    <property type="entry name" value="FGGY_N"/>
    <property type="match status" value="1"/>
</dbReference>
<evidence type="ECO:0000313" key="8">
    <source>
        <dbReference type="Proteomes" id="UP000042958"/>
    </source>
</evidence>
<evidence type="ECO:0000256" key="2">
    <source>
        <dbReference type="ARBA" id="ARBA00022679"/>
    </source>
</evidence>
<comment type="similarity">
    <text evidence="1">Belongs to the FGGY kinase family.</text>
</comment>
<proteinExistence type="inferred from homology"/>
<evidence type="ECO:0000259" key="6">
    <source>
        <dbReference type="Pfam" id="PF02782"/>
    </source>
</evidence>
<dbReference type="Gene3D" id="1.20.58.2240">
    <property type="match status" value="1"/>
</dbReference>
<dbReference type="InterPro" id="IPR006003">
    <property type="entry name" value="FGGY_RbtK-like"/>
</dbReference>
<dbReference type="NCBIfam" id="TIGR01315">
    <property type="entry name" value="5C_CHO_kinase"/>
    <property type="match status" value="1"/>
</dbReference>
<dbReference type="Pfam" id="PF02782">
    <property type="entry name" value="FGGY_C"/>
    <property type="match status" value="1"/>
</dbReference>
<feature type="region of interest" description="Disordered" evidence="4">
    <location>
        <begin position="1"/>
        <end position="23"/>
    </location>
</feature>
<evidence type="ECO:0000259" key="5">
    <source>
        <dbReference type="Pfam" id="PF00370"/>
    </source>
</evidence>
<name>A0A0F7TH86_PENBI</name>
<dbReference type="EMBL" id="CDHK01000002">
    <property type="protein sequence ID" value="CEJ55247.1"/>
    <property type="molecule type" value="Genomic_DNA"/>
</dbReference>
<reference evidence="8" key="1">
    <citation type="journal article" date="2015" name="Genome Announc.">
        <title>Draft genome sequence of the fungus Penicillium brasilianum MG11.</title>
        <authorList>
            <person name="Horn F."/>
            <person name="Linde J."/>
            <person name="Mattern D.J."/>
            <person name="Walther G."/>
            <person name="Guthke R."/>
            <person name="Brakhage A.A."/>
            <person name="Valiante V."/>
        </authorList>
    </citation>
    <scope>NUCLEOTIDE SEQUENCE [LARGE SCALE GENOMIC DNA]</scope>
    <source>
        <strain evidence="8">MG11</strain>
    </source>
</reference>
<evidence type="ECO:0000256" key="1">
    <source>
        <dbReference type="ARBA" id="ARBA00009156"/>
    </source>
</evidence>
<evidence type="ECO:0000256" key="3">
    <source>
        <dbReference type="ARBA" id="ARBA00022777"/>
    </source>
</evidence>
<dbReference type="STRING" id="104259.A0A0F7TH86"/>
<dbReference type="GO" id="GO:0019321">
    <property type="term" value="P:pentose metabolic process"/>
    <property type="evidence" value="ECO:0007669"/>
    <property type="project" value="TreeGrafter"/>
</dbReference>
<dbReference type="SUPFAM" id="SSF53067">
    <property type="entry name" value="Actin-like ATPase domain"/>
    <property type="match status" value="2"/>
</dbReference>
<evidence type="ECO:0000256" key="4">
    <source>
        <dbReference type="SAM" id="MobiDB-lite"/>
    </source>
</evidence>
<dbReference type="InterPro" id="IPR018484">
    <property type="entry name" value="FGGY_N"/>
</dbReference>
<dbReference type="GO" id="GO:0019150">
    <property type="term" value="F:D-ribulokinase activity"/>
    <property type="evidence" value="ECO:0007669"/>
    <property type="project" value="TreeGrafter"/>
</dbReference>
<organism evidence="7 8">
    <name type="scientific">Penicillium brasilianum</name>
    <dbReference type="NCBI Taxonomy" id="104259"/>
    <lineage>
        <taxon>Eukaryota</taxon>
        <taxon>Fungi</taxon>
        <taxon>Dikarya</taxon>
        <taxon>Ascomycota</taxon>
        <taxon>Pezizomycotina</taxon>
        <taxon>Eurotiomycetes</taxon>
        <taxon>Eurotiomycetidae</taxon>
        <taxon>Eurotiales</taxon>
        <taxon>Aspergillaceae</taxon>
        <taxon>Penicillium</taxon>
    </lineage>
</organism>
<dbReference type="InterPro" id="IPR043129">
    <property type="entry name" value="ATPase_NBD"/>
</dbReference>
<dbReference type="InterPro" id="IPR018485">
    <property type="entry name" value="FGGY_C"/>
</dbReference>
<dbReference type="PANTHER" id="PTHR43435:SF4">
    <property type="entry name" value="FGGY CARBOHYDRATE KINASE DOMAIN-CONTAINING PROTEIN"/>
    <property type="match status" value="1"/>
</dbReference>
<sequence length="610" mass="66617">MASLPYRRPSRQSSRQASSDPREDLQVHLDHFIGIDVGTGSARACIIDAKGDIVGLASENIGLWQPEHGYYEQSTSDIWRCICISVQRAISQHNISPETVRGIGFDATCSLSVFDHETDEPVSVTGPNFDSDRNVILWLDHRPVEEAAKINATNHNLLRYVGGKMSIEMEIPKVLWLKNNMPKELFDKCKFYDLSDALTHIATGNEKRSFCSVVCKQGYVPVGVDGSVKGWQEDFLNEIGLSDLTEDNFKRMGGVNGVNGDYLSAGELVGTLCEKAAAELGLPAGIAIGSGVIDAYAGWIGTVGAKVNLGAAQLSDEVAKNDKAQAFSRLAAVAGTSTCHLAMSPDPVFVNGVWGPYKDTILPGFWMAEGGQSATGELLKHVIETHPAFNQAHSIAESYHANIYEYLNEHLKEMAQDQQAPCVSYLGRHFFFYGDLWGNRSPIADPNMTGSIFGLTSDKSVDGLATYYYGTLEFIALQTKQIVETMNKAGHNITSIFMSGSQCQNDILVRLIASACDMPVVIPRYIHAAVCHGAAMLGAKAASSDSEGRTENLWDIMDRMSKPGKKVMPTAEPKEKALLEAKYKVFLEQCFGQQKYRQMVDDAVGDWGSA</sequence>
<keyword evidence="8" id="KW-1185">Reference proteome</keyword>
<protein>
    <submittedName>
        <fullName evidence="7">Putative Ribitol kinase</fullName>
    </submittedName>
</protein>
<dbReference type="Proteomes" id="UP000042958">
    <property type="component" value="Unassembled WGS sequence"/>
</dbReference>
<evidence type="ECO:0000313" key="7">
    <source>
        <dbReference type="EMBL" id="CEJ55247.1"/>
    </source>
</evidence>
<dbReference type="Gene3D" id="3.30.420.40">
    <property type="match status" value="1"/>
</dbReference>
<feature type="domain" description="Carbohydrate kinase FGGY N-terminal" evidence="5">
    <location>
        <begin position="33"/>
        <end position="301"/>
    </location>
</feature>
<dbReference type="PANTHER" id="PTHR43435">
    <property type="entry name" value="RIBULOKINASE"/>
    <property type="match status" value="1"/>
</dbReference>
<keyword evidence="2" id="KW-0808">Transferase</keyword>
<accession>A0A0F7TH86</accession>
<dbReference type="AlphaFoldDB" id="A0A0F7TH86"/>
<gene>
    <name evidence="7" type="ORF">PMG11_01515</name>
</gene>
<feature type="domain" description="Carbohydrate kinase FGGY C-terminal" evidence="6">
    <location>
        <begin position="330"/>
        <end position="542"/>
    </location>
</feature>
<dbReference type="CDD" id="cd07782">
    <property type="entry name" value="ASKHA_NBD_FGGY_D-RBK"/>
    <property type="match status" value="1"/>
</dbReference>